<dbReference type="RefSeq" id="WP_286344588.1">
    <property type="nucleotide sequence ID" value="NZ_AP027732.1"/>
</dbReference>
<evidence type="ECO:0000313" key="5">
    <source>
        <dbReference type="EMBL" id="BDZ51930.1"/>
    </source>
</evidence>
<sequence length="226" mass="23842">MRAAVDALLGQNVEAIVLIAPDSGAIEAVQAVDIRVPLVTADSTAHDGLVSVSLDQFSGAVLATEHLASLGHTSIVHVGGPAEWTDARERERGWRSALDSLGLESPAVLRGDWTPESGYRIGLELAESPDLTAVFCANDQMALGVLHAFAERRIEVPARVSITGFDDVPEAAHYFPPLTTVRQDFSALGRQIMATVESLLAGGAADVGRVAAPTLVVRSSTARRRS</sequence>
<protein>
    <recommendedName>
        <fullName evidence="4">Transcriptional regulator LacI/GalR-like sensor domain-containing protein</fullName>
    </recommendedName>
</protein>
<evidence type="ECO:0000256" key="2">
    <source>
        <dbReference type="ARBA" id="ARBA00023125"/>
    </source>
</evidence>
<organism evidence="5 6">
    <name type="scientific">Frondihabitans sucicola</name>
    <dbReference type="NCBI Taxonomy" id="1268041"/>
    <lineage>
        <taxon>Bacteria</taxon>
        <taxon>Bacillati</taxon>
        <taxon>Actinomycetota</taxon>
        <taxon>Actinomycetes</taxon>
        <taxon>Micrococcales</taxon>
        <taxon>Microbacteriaceae</taxon>
        <taxon>Frondihabitans</taxon>
    </lineage>
</organism>
<evidence type="ECO:0000259" key="4">
    <source>
        <dbReference type="Pfam" id="PF13377"/>
    </source>
</evidence>
<dbReference type="Gene3D" id="3.40.50.2300">
    <property type="match status" value="2"/>
</dbReference>
<evidence type="ECO:0000256" key="1">
    <source>
        <dbReference type="ARBA" id="ARBA00023015"/>
    </source>
</evidence>
<dbReference type="PANTHER" id="PTHR30146">
    <property type="entry name" value="LACI-RELATED TRANSCRIPTIONAL REPRESSOR"/>
    <property type="match status" value="1"/>
</dbReference>
<proteinExistence type="predicted"/>
<keyword evidence="2" id="KW-0238">DNA-binding</keyword>
<dbReference type="EMBL" id="AP027732">
    <property type="protein sequence ID" value="BDZ51930.1"/>
    <property type="molecule type" value="Genomic_DNA"/>
</dbReference>
<name>A0ABM8GTY3_9MICO</name>
<gene>
    <name evidence="5" type="ORF">GCM10025867_41710</name>
</gene>
<feature type="domain" description="Transcriptional regulator LacI/GalR-like sensor" evidence="4">
    <location>
        <begin position="64"/>
        <end position="221"/>
    </location>
</feature>
<keyword evidence="3" id="KW-0804">Transcription</keyword>
<dbReference type="InterPro" id="IPR028082">
    <property type="entry name" value="Peripla_BP_I"/>
</dbReference>
<keyword evidence="1" id="KW-0805">Transcription regulation</keyword>
<dbReference type="SUPFAM" id="SSF53822">
    <property type="entry name" value="Periplasmic binding protein-like I"/>
    <property type="match status" value="1"/>
</dbReference>
<dbReference type="InterPro" id="IPR046335">
    <property type="entry name" value="LacI/GalR-like_sensor"/>
</dbReference>
<dbReference type="PANTHER" id="PTHR30146:SF153">
    <property type="entry name" value="LACTOSE OPERON REPRESSOR"/>
    <property type="match status" value="1"/>
</dbReference>
<reference evidence="6" key="1">
    <citation type="journal article" date="2019" name="Int. J. Syst. Evol. Microbiol.">
        <title>The Global Catalogue of Microorganisms (GCM) 10K type strain sequencing project: providing services to taxonomists for standard genome sequencing and annotation.</title>
        <authorList>
            <consortium name="The Broad Institute Genomics Platform"/>
            <consortium name="The Broad Institute Genome Sequencing Center for Infectious Disease"/>
            <person name="Wu L."/>
            <person name="Ma J."/>
        </authorList>
    </citation>
    <scope>NUCLEOTIDE SEQUENCE [LARGE SCALE GENOMIC DNA]</scope>
    <source>
        <strain evidence="6">NBRC 108728</strain>
    </source>
</reference>
<dbReference type="CDD" id="cd01574">
    <property type="entry name" value="PBP1_LacI"/>
    <property type="match status" value="1"/>
</dbReference>
<dbReference type="Pfam" id="PF13377">
    <property type="entry name" value="Peripla_BP_3"/>
    <property type="match status" value="1"/>
</dbReference>
<dbReference type="Proteomes" id="UP001321486">
    <property type="component" value="Chromosome"/>
</dbReference>
<evidence type="ECO:0000256" key="3">
    <source>
        <dbReference type="ARBA" id="ARBA00023163"/>
    </source>
</evidence>
<keyword evidence="6" id="KW-1185">Reference proteome</keyword>
<evidence type="ECO:0000313" key="6">
    <source>
        <dbReference type="Proteomes" id="UP001321486"/>
    </source>
</evidence>
<accession>A0ABM8GTY3</accession>